<organism evidence="4 5">
    <name type="scientific">Colocasia esculenta</name>
    <name type="common">Wild taro</name>
    <name type="synonym">Arum esculentum</name>
    <dbReference type="NCBI Taxonomy" id="4460"/>
    <lineage>
        <taxon>Eukaryota</taxon>
        <taxon>Viridiplantae</taxon>
        <taxon>Streptophyta</taxon>
        <taxon>Embryophyta</taxon>
        <taxon>Tracheophyta</taxon>
        <taxon>Spermatophyta</taxon>
        <taxon>Magnoliopsida</taxon>
        <taxon>Liliopsida</taxon>
        <taxon>Araceae</taxon>
        <taxon>Aroideae</taxon>
        <taxon>Colocasieae</taxon>
        <taxon>Colocasia</taxon>
    </lineage>
</organism>
<dbReference type="Pfam" id="PF01535">
    <property type="entry name" value="PPR"/>
    <property type="match status" value="3"/>
</dbReference>
<name>A0A843UVM5_COLES</name>
<dbReference type="InterPro" id="IPR046849">
    <property type="entry name" value="E2_motif"/>
</dbReference>
<dbReference type="Pfam" id="PF20431">
    <property type="entry name" value="E_motif"/>
    <property type="match status" value="1"/>
</dbReference>
<feature type="repeat" description="PPR" evidence="2">
    <location>
        <begin position="197"/>
        <end position="227"/>
    </location>
</feature>
<dbReference type="Gene3D" id="1.25.40.10">
    <property type="entry name" value="Tetratricopeptide repeat domain"/>
    <property type="match status" value="4"/>
</dbReference>
<comment type="caution">
    <text evidence="4">The sequence shown here is derived from an EMBL/GenBank/DDBJ whole genome shotgun (WGS) entry which is preliminary data.</text>
</comment>
<dbReference type="GO" id="GO:0003723">
    <property type="term" value="F:RNA binding"/>
    <property type="evidence" value="ECO:0007669"/>
    <property type="project" value="InterPro"/>
</dbReference>
<feature type="repeat" description="PPR" evidence="2">
    <location>
        <begin position="100"/>
        <end position="134"/>
    </location>
</feature>
<dbReference type="InterPro" id="IPR046960">
    <property type="entry name" value="PPR_At4g14850-like_plant"/>
</dbReference>
<dbReference type="NCBIfam" id="TIGR00756">
    <property type="entry name" value="PPR"/>
    <property type="match status" value="6"/>
</dbReference>
<feature type="repeat" description="PPR" evidence="2">
    <location>
        <begin position="263"/>
        <end position="297"/>
    </location>
</feature>
<proteinExistence type="predicted"/>
<dbReference type="FunFam" id="1.25.40.10:FF:000348">
    <property type="entry name" value="Pentatricopeptide repeat-containing protein chloroplastic"/>
    <property type="match status" value="1"/>
</dbReference>
<dbReference type="FunFam" id="1.25.40.10:FF:000583">
    <property type="entry name" value="Tetratricopeptide-like helical"/>
    <property type="match status" value="1"/>
</dbReference>
<keyword evidence="1" id="KW-0677">Repeat</keyword>
<keyword evidence="5" id="KW-1185">Reference proteome</keyword>
<dbReference type="Pfam" id="PF20430">
    <property type="entry name" value="Eplus_motif"/>
    <property type="match status" value="1"/>
</dbReference>
<sequence>MSCSGVGASVTVPAISTSFLFPSSPPQSPATPQPLLSPDHAAALLDRCSTARSLLQIHAAVVRCGLQQHPIVNFKLQRSYTALGRLDRARSLFGLTPEPNVFFWTAIIHAHAVHGLHGDALLFYSKMVACGVQPNAFTFSAALKACNLAPGMALHSQALRLGLDRDPYVGTTLLDMYARGGDVVSARQLFDAMPSRNLVSFTAMINWYAKAGDLDSARALFDQMGERDAVCWNAMIDGYTQHGRPGESVALFRQLLKSSVKFNEVTLLTVLSACAQLGTLESGKWVHSYIESKGIRPSAQLGTALINMYSKCGSLEDACSVFDKITDKDVVAWNSMIVGYAMHGCSQKALSLFSQMCALGLRPTDITFIGVLNACSHAGLVSEGRDFFHSMREVHGIEPKIEHYGCIVDLLGRAGLVEEAYELVQGMPIEPDTVLWGSLLGACRLHQNMALGEKIANSLVEKGLANSGTYILLSNIYAAAGNWEEVARVRTSMKDRGVQKEPGCTSIEVDNNLHEFLVGDKGHPRSKDIYSMLEELNVLLRAHGYSPQTELVLHDLAEVEKERALGVHSEKLAIAFGLISTQPGTTIKIVKNLRVCTDCHTVIKLISRITGRKIVMRDRNRFHHFVDGSCSCGDYW</sequence>
<evidence type="ECO:0000259" key="3">
    <source>
        <dbReference type="Pfam" id="PF14432"/>
    </source>
</evidence>
<evidence type="ECO:0000256" key="1">
    <source>
        <dbReference type="ARBA" id="ARBA00022737"/>
    </source>
</evidence>
<protein>
    <recommendedName>
        <fullName evidence="3">DYW domain-containing protein</fullName>
    </recommendedName>
</protein>
<dbReference type="FunFam" id="1.25.40.10:FF:000454">
    <property type="entry name" value="Pentatricopeptide repeat-containing protein At3g47530"/>
    <property type="match status" value="1"/>
</dbReference>
<evidence type="ECO:0000256" key="2">
    <source>
        <dbReference type="PROSITE-ProRule" id="PRU00708"/>
    </source>
</evidence>
<evidence type="ECO:0000313" key="5">
    <source>
        <dbReference type="Proteomes" id="UP000652761"/>
    </source>
</evidence>
<dbReference type="Proteomes" id="UP000652761">
    <property type="component" value="Unassembled WGS sequence"/>
</dbReference>
<evidence type="ECO:0000313" key="4">
    <source>
        <dbReference type="EMBL" id="MQL87645.1"/>
    </source>
</evidence>
<feature type="domain" description="DYW" evidence="3">
    <location>
        <begin position="544"/>
        <end position="636"/>
    </location>
</feature>
<dbReference type="InterPro" id="IPR046848">
    <property type="entry name" value="E_motif"/>
</dbReference>
<gene>
    <name evidence="4" type="ORF">Taro_020181</name>
</gene>
<dbReference type="InterPro" id="IPR002885">
    <property type="entry name" value="PPR_rpt"/>
</dbReference>
<dbReference type="AlphaFoldDB" id="A0A843UVM5"/>
<dbReference type="PANTHER" id="PTHR47926:SF456">
    <property type="entry name" value="PENTATRICOPEPTIDE REPEAT-CONTAINING PROTEIN ELI1, CHLOROPLASTIC"/>
    <property type="match status" value="1"/>
</dbReference>
<dbReference type="InterPro" id="IPR032867">
    <property type="entry name" value="DYW_dom"/>
</dbReference>
<dbReference type="OrthoDB" id="185373at2759"/>
<dbReference type="SMR" id="A0A843UVM5"/>
<feature type="repeat" description="PPR" evidence="2">
    <location>
        <begin position="466"/>
        <end position="500"/>
    </location>
</feature>
<dbReference type="GO" id="GO:0008270">
    <property type="term" value="F:zinc ion binding"/>
    <property type="evidence" value="ECO:0007669"/>
    <property type="project" value="InterPro"/>
</dbReference>
<reference evidence="4" key="1">
    <citation type="submission" date="2017-07" db="EMBL/GenBank/DDBJ databases">
        <title>Taro Niue Genome Assembly and Annotation.</title>
        <authorList>
            <person name="Atibalentja N."/>
            <person name="Keating K."/>
            <person name="Fields C.J."/>
        </authorList>
    </citation>
    <scope>NUCLEOTIDE SEQUENCE</scope>
    <source>
        <strain evidence="4">Niue_2</strain>
        <tissue evidence="4">Leaf</tissue>
    </source>
</reference>
<feature type="repeat" description="PPR" evidence="2">
    <location>
        <begin position="228"/>
        <end position="262"/>
    </location>
</feature>
<dbReference type="SUPFAM" id="SSF48452">
    <property type="entry name" value="TPR-like"/>
    <property type="match status" value="1"/>
</dbReference>
<dbReference type="Pfam" id="PF14432">
    <property type="entry name" value="DYW_deaminase"/>
    <property type="match status" value="1"/>
</dbReference>
<feature type="repeat" description="PPR" evidence="2">
    <location>
        <begin position="329"/>
        <end position="363"/>
    </location>
</feature>
<dbReference type="EMBL" id="NMUH01000992">
    <property type="protein sequence ID" value="MQL87645.1"/>
    <property type="molecule type" value="Genomic_DNA"/>
</dbReference>
<dbReference type="PROSITE" id="PS51375">
    <property type="entry name" value="PPR"/>
    <property type="match status" value="6"/>
</dbReference>
<dbReference type="PANTHER" id="PTHR47926">
    <property type="entry name" value="PENTATRICOPEPTIDE REPEAT-CONTAINING PROTEIN"/>
    <property type="match status" value="1"/>
</dbReference>
<dbReference type="Pfam" id="PF13041">
    <property type="entry name" value="PPR_2"/>
    <property type="match status" value="3"/>
</dbReference>
<accession>A0A843UVM5</accession>
<dbReference type="InterPro" id="IPR011990">
    <property type="entry name" value="TPR-like_helical_dom_sf"/>
</dbReference>
<dbReference type="GO" id="GO:0009451">
    <property type="term" value="P:RNA modification"/>
    <property type="evidence" value="ECO:0007669"/>
    <property type="project" value="InterPro"/>
</dbReference>